<dbReference type="InterPro" id="IPR014729">
    <property type="entry name" value="Rossmann-like_a/b/a_fold"/>
</dbReference>
<dbReference type="CDD" id="cd01994">
    <property type="entry name" value="AANH_PF0828-like"/>
    <property type="match status" value="1"/>
</dbReference>
<comment type="caution">
    <text evidence="2">The sequence shown here is derived from an EMBL/GenBank/DDBJ whole genome shotgun (WGS) entry which is preliminary data.</text>
</comment>
<dbReference type="SUPFAM" id="SSF52402">
    <property type="entry name" value="Adenine nucleotide alpha hydrolases-like"/>
    <property type="match status" value="1"/>
</dbReference>
<accession>A0ABU6KMG6</accession>
<dbReference type="EC" id="6.3.1.14" evidence="2"/>
<evidence type="ECO:0000259" key="1">
    <source>
        <dbReference type="Pfam" id="PF01902"/>
    </source>
</evidence>
<dbReference type="NCBIfam" id="TIGR00290">
    <property type="entry name" value="MJ0570_dom"/>
    <property type="match status" value="1"/>
</dbReference>
<evidence type="ECO:0000313" key="3">
    <source>
        <dbReference type="Proteomes" id="UP001335737"/>
    </source>
</evidence>
<feature type="domain" description="Diphthamide synthase" evidence="1">
    <location>
        <begin position="4"/>
        <end position="220"/>
    </location>
</feature>
<organism evidence="2 3">
    <name type="scientific">Virgibacillus tibetensis</name>
    <dbReference type="NCBI Taxonomy" id="3042313"/>
    <lineage>
        <taxon>Bacteria</taxon>
        <taxon>Bacillati</taxon>
        <taxon>Bacillota</taxon>
        <taxon>Bacilli</taxon>
        <taxon>Bacillales</taxon>
        <taxon>Bacillaceae</taxon>
        <taxon>Virgibacillus</taxon>
    </lineage>
</organism>
<dbReference type="GO" id="GO:0017178">
    <property type="term" value="F:diphthine-ammonia ligase activity"/>
    <property type="evidence" value="ECO:0007669"/>
    <property type="project" value="UniProtKB-EC"/>
</dbReference>
<dbReference type="InterPro" id="IPR002761">
    <property type="entry name" value="Diphthami_syn_dom"/>
</dbReference>
<proteinExistence type="predicted"/>
<protein>
    <submittedName>
        <fullName evidence="2">Diphthine--ammonia ligase</fullName>
        <ecNumber evidence="2">6.3.1.14</ecNumber>
    </submittedName>
</protein>
<dbReference type="EMBL" id="JARZFX010000018">
    <property type="protein sequence ID" value="MEC5425732.1"/>
    <property type="molecule type" value="Genomic_DNA"/>
</dbReference>
<dbReference type="Pfam" id="PF01902">
    <property type="entry name" value="Diphthami_syn_2"/>
    <property type="match status" value="1"/>
</dbReference>
<dbReference type="Proteomes" id="UP001335737">
    <property type="component" value="Unassembled WGS sequence"/>
</dbReference>
<name>A0ABU6KMG6_9BACI</name>
<keyword evidence="2" id="KW-0436">Ligase</keyword>
<dbReference type="RefSeq" id="WP_327609265.1">
    <property type="nucleotide sequence ID" value="NZ_JARZFX010000018.1"/>
</dbReference>
<gene>
    <name evidence="2" type="ORF">QGM71_19875</name>
</gene>
<dbReference type="Gene3D" id="3.40.50.620">
    <property type="entry name" value="HUPs"/>
    <property type="match status" value="1"/>
</dbReference>
<keyword evidence="3" id="KW-1185">Reference proteome</keyword>
<sequence>MKNVIVSWSGGKDSAFAVYNLINECDYQIMGLLSTTSEASGRLPMHEVKREFIQAQAASLGIPLYEVKLPARAGNTTYEEKHSRQFDRFKNEGIHMIAYADLFLEDIRSYRDKLLSKSEMRGLYPLWGKDTKDVARDFIDQGFKAIITAVDTDKLPAEMAGRYFDEAFLRDLPNDVDPCGEYGEFHTFVFDGPVFNFSINVKPEKLFETMEGRFSHVELIEE</sequence>
<reference evidence="2 3" key="1">
    <citation type="journal article" date="2024" name="Int. J. Syst. Evol. Microbiol.">
        <title>Virgibacillus tibetensis sp. nov., isolated from salt lake on the Tibetan Plateau of China.</title>
        <authorList>
            <person name="Phurbu D."/>
            <person name="Liu Z.-X."/>
            <person name="Wang R."/>
            <person name="Zheng Y.-Y."/>
            <person name="Liu H.-C."/>
            <person name="Zhou Y.-G."/>
            <person name="Yu Y.-J."/>
            <person name="Li A.-H."/>
        </authorList>
    </citation>
    <scope>NUCLEOTIDE SEQUENCE [LARGE SCALE GENOMIC DNA]</scope>
    <source>
        <strain evidence="2 3">C22-A2</strain>
    </source>
</reference>
<dbReference type="Gene3D" id="3.90.1490.10">
    <property type="entry name" value="putative n-type atp pyrophosphatase, domain 2"/>
    <property type="match status" value="1"/>
</dbReference>
<evidence type="ECO:0000313" key="2">
    <source>
        <dbReference type="EMBL" id="MEC5425732.1"/>
    </source>
</evidence>